<dbReference type="GO" id="GO:0005524">
    <property type="term" value="F:ATP binding"/>
    <property type="evidence" value="ECO:0007669"/>
    <property type="project" value="UniProtKB-KW"/>
</dbReference>
<dbReference type="EMBL" id="CP020918">
    <property type="protein sequence ID" value="AWG22442.1"/>
    <property type="molecule type" value="Genomic_DNA"/>
</dbReference>
<dbReference type="SMART" id="SM00382">
    <property type="entry name" value="AAA"/>
    <property type="match status" value="1"/>
</dbReference>
<proteinExistence type="predicted"/>
<keyword evidence="2" id="KW-0547">Nucleotide-binding</keyword>
<reference evidence="5 6" key="1">
    <citation type="submission" date="2017-04" db="EMBL/GenBank/DDBJ databases">
        <title>Compelte genome sequence of WV33.</title>
        <authorList>
            <person name="Lee P.C."/>
        </authorList>
    </citation>
    <scope>NUCLEOTIDE SEQUENCE [LARGE SCALE GENOMIC DNA]</scope>
    <source>
        <strain evidence="5 6">WV33</strain>
    </source>
</reference>
<dbReference type="PROSITE" id="PS00211">
    <property type="entry name" value="ABC_TRANSPORTER_1"/>
    <property type="match status" value="1"/>
</dbReference>
<dbReference type="InterPro" id="IPR003593">
    <property type="entry name" value="AAA+_ATPase"/>
</dbReference>
<keyword evidence="3 5" id="KW-0067">ATP-binding</keyword>
<dbReference type="PANTHER" id="PTHR43023">
    <property type="entry name" value="PROTEIN TRIGALACTOSYLDIACYLGLYCEROL 3, CHLOROPLASTIC"/>
    <property type="match status" value="1"/>
</dbReference>
<evidence type="ECO:0000256" key="2">
    <source>
        <dbReference type="ARBA" id="ARBA00022741"/>
    </source>
</evidence>
<dbReference type="GO" id="GO:0016887">
    <property type="term" value="F:ATP hydrolysis activity"/>
    <property type="evidence" value="ECO:0007669"/>
    <property type="project" value="InterPro"/>
</dbReference>
<evidence type="ECO:0000256" key="3">
    <source>
        <dbReference type="ARBA" id="ARBA00022840"/>
    </source>
</evidence>
<organism evidence="5 6">
    <name type="scientific">Flavobacterium faecale</name>
    <dbReference type="NCBI Taxonomy" id="1355330"/>
    <lineage>
        <taxon>Bacteria</taxon>
        <taxon>Pseudomonadati</taxon>
        <taxon>Bacteroidota</taxon>
        <taxon>Flavobacteriia</taxon>
        <taxon>Flavobacteriales</taxon>
        <taxon>Flavobacteriaceae</taxon>
        <taxon>Flavobacterium</taxon>
    </lineage>
</organism>
<dbReference type="InterPro" id="IPR017871">
    <property type="entry name" value="ABC_transporter-like_CS"/>
</dbReference>
<evidence type="ECO:0000313" key="5">
    <source>
        <dbReference type="EMBL" id="AWG22442.1"/>
    </source>
</evidence>
<feature type="domain" description="ABC transporter" evidence="4">
    <location>
        <begin position="10"/>
        <end position="247"/>
    </location>
</feature>
<dbReference type="KEGG" id="ffa:FFWV33_13370"/>
<keyword evidence="1" id="KW-0813">Transport</keyword>
<dbReference type="InterPro" id="IPR003439">
    <property type="entry name" value="ABC_transporter-like_ATP-bd"/>
</dbReference>
<evidence type="ECO:0000256" key="1">
    <source>
        <dbReference type="ARBA" id="ARBA00022448"/>
    </source>
</evidence>
<dbReference type="AlphaFoldDB" id="A0A2S1LF80"/>
<dbReference type="RefSeq" id="WP_108741368.1">
    <property type="nucleotide sequence ID" value="NZ_CP020918.1"/>
</dbReference>
<evidence type="ECO:0000259" key="4">
    <source>
        <dbReference type="PROSITE" id="PS50893"/>
    </source>
</evidence>
<dbReference type="InterPro" id="IPR027417">
    <property type="entry name" value="P-loop_NTPase"/>
</dbReference>
<dbReference type="SUPFAM" id="SSF52540">
    <property type="entry name" value="P-loop containing nucleoside triphosphate hydrolases"/>
    <property type="match status" value="1"/>
</dbReference>
<dbReference type="PROSITE" id="PS50893">
    <property type="entry name" value="ABC_TRANSPORTER_2"/>
    <property type="match status" value="1"/>
</dbReference>
<dbReference type="Proteomes" id="UP000244527">
    <property type="component" value="Chromosome"/>
</dbReference>
<keyword evidence="6" id="KW-1185">Reference proteome</keyword>
<gene>
    <name evidence="5" type="ORF">FFWV33_13370</name>
</gene>
<dbReference type="PANTHER" id="PTHR43023:SF3">
    <property type="entry name" value="PROTEIN TRIGALACTOSYLDIACYLGLYCEROL 3, CHLOROPLASTIC"/>
    <property type="match status" value="1"/>
</dbReference>
<evidence type="ECO:0000313" key="6">
    <source>
        <dbReference type="Proteomes" id="UP000244527"/>
    </source>
</evidence>
<sequence>MDTETKKAVIQIEGLTKSFGDLKVLDGVTLNLYGNENLVILGKSGTGKSVLIKCIVNLLQHDQGSIKVGKYELTGISEDDLIKVRQKIGFLFQSAALYDSMTVRENLTFALLRLKEKFSTEEVDRMIVEALENVGLPDAIDKMPSELSGGMKKRIGLARTLVVKPDIILYDEPTTGLDPITSDEISHLINDTKSKFKNASIIITHDINCVKTVADRIIMLKDGKVYKEGNLQEFTTDSDPYIQSFFK</sequence>
<accession>A0A2S1LF80</accession>
<protein>
    <submittedName>
        <fullName evidence="5">ABC transporter ATP-binding protein</fullName>
    </submittedName>
</protein>
<name>A0A2S1LF80_9FLAO</name>
<dbReference type="Pfam" id="PF00005">
    <property type="entry name" value="ABC_tran"/>
    <property type="match status" value="1"/>
</dbReference>
<dbReference type="OrthoDB" id="9802264at2"/>
<dbReference type="Gene3D" id="3.40.50.300">
    <property type="entry name" value="P-loop containing nucleotide triphosphate hydrolases"/>
    <property type="match status" value="1"/>
</dbReference>